<organism evidence="1">
    <name type="scientific">marine sediment metagenome</name>
    <dbReference type="NCBI Taxonomy" id="412755"/>
    <lineage>
        <taxon>unclassified sequences</taxon>
        <taxon>metagenomes</taxon>
        <taxon>ecological metagenomes</taxon>
    </lineage>
</organism>
<name>X1I231_9ZZZZ</name>
<comment type="caution">
    <text evidence="1">The sequence shown here is derived from an EMBL/GenBank/DDBJ whole genome shotgun (WGS) entry which is preliminary data.</text>
</comment>
<accession>X1I231</accession>
<sequence>FHISVDTLSRRLKEERDTSFAEFFTLHRVQGKIALRRNLFKLSERYPQAAIFLAKNWLGMSDKQEITGVGGGPIVTNITVRSENAKKLTEDIVNGEGT</sequence>
<feature type="non-terminal residue" evidence="1">
    <location>
        <position position="1"/>
    </location>
</feature>
<dbReference type="AlphaFoldDB" id="X1I231"/>
<gene>
    <name evidence="1" type="ORF">S03H2_44265</name>
</gene>
<evidence type="ECO:0000313" key="1">
    <source>
        <dbReference type="EMBL" id="GAH75782.1"/>
    </source>
</evidence>
<proteinExistence type="predicted"/>
<protein>
    <submittedName>
        <fullName evidence="1">Uncharacterized protein</fullName>
    </submittedName>
</protein>
<dbReference type="EMBL" id="BARU01027665">
    <property type="protein sequence ID" value="GAH75782.1"/>
    <property type="molecule type" value="Genomic_DNA"/>
</dbReference>
<reference evidence="1" key="1">
    <citation type="journal article" date="2014" name="Front. Microbiol.">
        <title>High frequency of phylogenetically diverse reductive dehalogenase-homologous genes in deep subseafloor sedimentary metagenomes.</title>
        <authorList>
            <person name="Kawai M."/>
            <person name="Futagami T."/>
            <person name="Toyoda A."/>
            <person name="Takaki Y."/>
            <person name="Nishi S."/>
            <person name="Hori S."/>
            <person name="Arai W."/>
            <person name="Tsubouchi T."/>
            <person name="Morono Y."/>
            <person name="Uchiyama I."/>
            <person name="Ito T."/>
            <person name="Fujiyama A."/>
            <person name="Inagaki F."/>
            <person name="Takami H."/>
        </authorList>
    </citation>
    <scope>NUCLEOTIDE SEQUENCE</scope>
    <source>
        <strain evidence="1">Expedition CK06-06</strain>
    </source>
</reference>